<name>A0A486XHZ6_9GAMM</name>
<dbReference type="EMBL" id="CAAJGR010000048">
    <property type="protein sequence ID" value="VHO01407.1"/>
    <property type="molecule type" value="Genomic_DNA"/>
</dbReference>
<dbReference type="Gene3D" id="3.30.499.10">
    <property type="entry name" value="Aconitase, domain 3"/>
    <property type="match status" value="2"/>
</dbReference>
<dbReference type="InterPro" id="IPR012708">
    <property type="entry name" value="2Me_IsoCit_deHydtase_FeS-dep"/>
</dbReference>
<evidence type="ECO:0000256" key="2">
    <source>
        <dbReference type="ARBA" id="ARBA00007185"/>
    </source>
</evidence>
<dbReference type="EC" id="4.2.1.3" evidence="3"/>
<dbReference type="SUPFAM" id="SSF53732">
    <property type="entry name" value="Aconitase iron-sulfur domain"/>
    <property type="match status" value="1"/>
</dbReference>
<dbReference type="InterPro" id="IPR036008">
    <property type="entry name" value="Aconitase_4Fe-4S_dom"/>
</dbReference>
<dbReference type="Gene3D" id="3.40.1060.10">
    <property type="entry name" value="Aconitase, Domain 2"/>
    <property type="match status" value="1"/>
</dbReference>
<dbReference type="InterPro" id="IPR015931">
    <property type="entry name" value="Acnase/IPM_dHydase_lsu_aba_1/3"/>
</dbReference>
<sequence length="861" mass="94149">MNSQYRKKLPGTNLDYFDTQAAVDAIEPGAYAKLPYTSRVHAENLVRRCDPAMLTEALKQFIYRKRDLDFPWFPARVVCHDILGQTALVDLAGLRDAIAEKGGDPAKVNPVVPTQLIVDHSLAVEHAGFEADAFEKNRAIEDRRNDDRFHFINWTKKAFKNVDVIPPGNGIMHQINLERMSPVIHAKDGVAFPDTLVGTDSHTPHVDALGVIAIGVGGLEAESVMLGRASWMRLPDIIGVELTGKAQPGIMATDIVLALTEFLRKQKVVSSYLEFYGEGADSLSLGDRATISNMTPEYGATAAMFSIDHQTLDYLTLTGREPEQVKLVETYAKTAGLWSESLKTAEYERVLKFDLSSVGRTMAGPSNPHARLSTSDLTAKGIAGKYEIEDGKMPDGAVIIAAITSCTNTSNPRNVIAAGLLARNANKLGLSRKPWVKTSLAPGSKAVQLYLEEGGLLPELEQLGFGIVGFACTTCNGMSGALDPVIQQEVIERDLYATAVLSGNRNFDGRIHPYAKQAFLASPALVVAYAIAGTIRFDIEKDVLGYHDGKAITLKDIWPSDAEIDAVVKASVKPEQFRKVYEPMFALSVDYGEKISPLYDWRPQSTYIRRPPYWEGALAGERSLTGMRPLALLPDNITTDHLSPSNAIMMDSAAGEYLHKMGLPEEDFNSYATHRGDHLTAQRATFANPKLINEMAVVDGKVKQGSLARVEPEGKVMRMWEAIETYMQRKQPLIIVAGADYGQGSSRDWAAKGVRLAGVEAIAAEGFERIHRTNLIGMGVLPLEFNAGTTRKTLGLDGTETYDVVGERTPRATLTLVIHRTNGEVLNVPVTCRLDTAEEVSIYEAGGVLQRFAQDFLQGTV</sequence>
<feature type="domain" description="Aconitase A/isopropylmalate dehydratase small subunit swivel" evidence="9">
    <location>
        <begin position="656"/>
        <end position="787"/>
    </location>
</feature>
<dbReference type="Pfam" id="PF00694">
    <property type="entry name" value="Aconitase_C"/>
    <property type="match status" value="1"/>
</dbReference>
<proteinExistence type="inferred from homology"/>
<dbReference type="Gene3D" id="3.20.19.10">
    <property type="entry name" value="Aconitase, domain 4"/>
    <property type="match status" value="1"/>
</dbReference>
<comment type="catalytic activity">
    <reaction evidence="7">
        <text>citrate = D-threo-isocitrate</text>
        <dbReference type="Rhea" id="RHEA:10336"/>
        <dbReference type="ChEBI" id="CHEBI:15562"/>
        <dbReference type="ChEBI" id="CHEBI:16947"/>
        <dbReference type="EC" id="4.2.1.3"/>
    </reaction>
</comment>
<dbReference type="InterPro" id="IPR000573">
    <property type="entry name" value="AconitaseA/IPMdHydase_ssu_swvl"/>
</dbReference>
<dbReference type="FunFam" id="3.20.19.10:FF:000006">
    <property type="entry name" value="Aconitate hydratase 1"/>
    <property type="match status" value="1"/>
</dbReference>
<comment type="cofactor">
    <cofactor evidence="1">
        <name>[4Fe-4S] cluster</name>
        <dbReference type="ChEBI" id="CHEBI:49883"/>
    </cofactor>
</comment>
<evidence type="ECO:0000256" key="3">
    <source>
        <dbReference type="ARBA" id="ARBA00012926"/>
    </source>
</evidence>
<dbReference type="GO" id="GO:0051536">
    <property type="term" value="F:iron-sulfur cluster binding"/>
    <property type="evidence" value="ECO:0007669"/>
    <property type="project" value="UniProtKB-KW"/>
</dbReference>
<evidence type="ECO:0000256" key="1">
    <source>
        <dbReference type="ARBA" id="ARBA00001966"/>
    </source>
</evidence>
<dbReference type="PRINTS" id="PR00415">
    <property type="entry name" value="ACONITASE"/>
</dbReference>
<keyword evidence="6" id="KW-0411">Iron-sulfur</keyword>
<dbReference type="InterPro" id="IPR001030">
    <property type="entry name" value="Acoase/IPM_deHydtase_lsu_aba"/>
</dbReference>
<dbReference type="InterPro" id="IPR015928">
    <property type="entry name" value="Aconitase/3IPM_dehydase_swvl"/>
</dbReference>
<gene>
    <name evidence="10" type="ORF">BAL341_332</name>
</gene>
<evidence type="ECO:0000256" key="7">
    <source>
        <dbReference type="ARBA" id="ARBA00023501"/>
    </source>
</evidence>
<evidence type="ECO:0000256" key="4">
    <source>
        <dbReference type="ARBA" id="ARBA00022723"/>
    </source>
</evidence>
<evidence type="ECO:0000256" key="6">
    <source>
        <dbReference type="ARBA" id="ARBA00023014"/>
    </source>
</evidence>
<reference evidence="10" key="1">
    <citation type="submission" date="2019-04" db="EMBL/GenBank/DDBJ databases">
        <authorList>
            <person name="Brambilla D."/>
        </authorList>
    </citation>
    <scope>NUCLEOTIDE SEQUENCE</scope>
    <source>
        <strain evidence="10">BAL1</strain>
    </source>
</reference>
<keyword evidence="4" id="KW-0479">Metal-binding</keyword>
<dbReference type="GO" id="GO:0046872">
    <property type="term" value="F:metal ion binding"/>
    <property type="evidence" value="ECO:0007669"/>
    <property type="project" value="UniProtKB-KW"/>
</dbReference>
<organism evidence="10">
    <name type="scientific">Rheinheimera sp. BAL341</name>
    <dbReference type="NCBI Taxonomy" id="1708203"/>
    <lineage>
        <taxon>Bacteria</taxon>
        <taxon>Pseudomonadati</taxon>
        <taxon>Pseudomonadota</taxon>
        <taxon>Gammaproteobacteria</taxon>
        <taxon>Chromatiales</taxon>
        <taxon>Chromatiaceae</taxon>
        <taxon>Rheinheimera</taxon>
    </lineage>
</organism>
<comment type="similarity">
    <text evidence="2">Belongs to the aconitase/IPM isomerase family.</text>
</comment>
<protein>
    <recommendedName>
        <fullName evidence="3">aconitate hydratase</fullName>
        <ecNumber evidence="3">4.2.1.3</ecNumber>
    </recommendedName>
</protein>
<dbReference type="InterPro" id="IPR015932">
    <property type="entry name" value="Aconitase_dom2"/>
</dbReference>
<dbReference type="SUPFAM" id="SSF52016">
    <property type="entry name" value="LeuD/IlvD-like"/>
    <property type="match status" value="1"/>
</dbReference>
<keyword evidence="10" id="KW-0456">Lyase</keyword>
<dbReference type="AlphaFoldDB" id="A0A486XHZ6"/>
<evidence type="ECO:0000259" key="8">
    <source>
        <dbReference type="Pfam" id="PF00330"/>
    </source>
</evidence>
<dbReference type="GO" id="GO:0003994">
    <property type="term" value="F:aconitate hydratase activity"/>
    <property type="evidence" value="ECO:0007669"/>
    <property type="project" value="UniProtKB-EC"/>
</dbReference>
<dbReference type="Pfam" id="PF00330">
    <property type="entry name" value="Aconitase"/>
    <property type="match status" value="1"/>
</dbReference>
<dbReference type="InterPro" id="IPR006249">
    <property type="entry name" value="Aconitase/IRP2"/>
</dbReference>
<dbReference type="NCBIfam" id="NF009520">
    <property type="entry name" value="PRK12881.1"/>
    <property type="match status" value="1"/>
</dbReference>
<dbReference type="NCBIfam" id="TIGR02333">
    <property type="entry name" value="2met_isocit_dHY"/>
    <property type="match status" value="1"/>
</dbReference>
<accession>A0A486XHZ6</accession>
<evidence type="ECO:0000313" key="10">
    <source>
        <dbReference type="EMBL" id="VHO01407.1"/>
    </source>
</evidence>
<dbReference type="GO" id="GO:0019679">
    <property type="term" value="P:propionate metabolic process, methylcitrate cycle"/>
    <property type="evidence" value="ECO:0007669"/>
    <property type="project" value="InterPro"/>
</dbReference>
<evidence type="ECO:0000256" key="5">
    <source>
        <dbReference type="ARBA" id="ARBA00023004"/>
    </source>
</evidence>
<dbReference type="Gene3D" id="6.10.190.10">
    <property type="match status" value="1"/>
</dbReference>
<feature type="domain" description="Aconitase/3-isopropylmalate dehydratase large subunit alpha/beta/alpha" evidence="8">
    <location>
        <begin position="67"/>
        <end position="533"/>
    </location>
</feature>
<dbReference type="NCBIfam" id="NF006757">
    <property type="entry name" value="PRK09277.1"/>
    <property type="match status" value="1"/>
</dbReference>
<keyword evidence="5" id="KW-0408">Iron</keyword>
<dbReference type="PANTHER" id="PTHR11670">
    <property type="entry name" value="ACONITASE/IRON-RESPONSIVE ELEMENT FAMILY MEMBER"/>
    <property type="match status" value="1"/>
</dbReference>
<evidence type="ECO:0000259" key="9">
    <source>
        <dbReference type="Pfam" id="PF00694"/>
    </source>
</evidence>